<comment type="cofactor">
    <cofactor evidence="7">
        <name>Mg(2+)</name>
        <dbReference type="ChEBI" id="CHEBI:18420"/>
    </cofactor>
    <cofactor evidence="7">
        <name>Mn(2+)</name>
        <dbReference type="ChEBI" id="CHEBI:29035"/>
    </cofactor>
    <text evidence="7">Mg(2+). Can also accept Mn(2+).</text>
</comment>
<comment type="pathway">
    <text evidence="7">Metabolic intermediate biosynthesis; acetyl-CoA biosynthesis; acetyl-CoA from acetate: step 1/2.</text>
</comment>
<feature type="binding site" evidence="7">
    <location>
        <position position="91"/>
    </location>
    <ligand>
        <name>substrate</name>
    </ligand>
</feature>
<name>A0ABV1H3D9_9FIRM</name>
<reference evidence="9" key="1">
    <citation type="submission" date="2024-03" db="EMBL/GenBank/DDBJ databases">
        <title>Human intestinal bacterial collection.</title>
        <authorList>
            <person name="Pauvert C."/>
            <person name="Hitch T.C.A."/>
            <person name="Clavel T."/>
        </authorList>
    </citation>
    <scope>NUCLEOTIDE SEQUENCE [LARGE SCALE GENOMIC DNA]</scope>
    <source>
        <strain evidence="9">CLA-AA-H89B</strain>
    </source>
</reference>
<evidence type="ECO:0000256" key="7">
    <source>
        <dbReference type="HAMAP-Rule" id="MF_00020"/>
    </source>
</evidence>
<gene>
    <name evidence="7" type="primary">ackA</name>
    <name evidence="9" type="ORF">WMO37_04095</name>
</gene>
<evidence type="ECO:0000256" key="3">
    <source>
        <dbReference type="ARBA" id="ARBA00022679"/>
    </source>
</evidence>
<comment type="subunit">
    <text evidence="7">Homodimer.</text>
</comment>
<keyword evidence="2 7" id="KW-0963">Cytoplasm</keyword>
<dbReference type="InterPro" id="IPR043129">
    <property type="entry name" value="ATPase_NBD"/>
</dbReference>
<evidence type="ECO:0000256" key="2">
    <source>
        <dbReference type="ARBA" id="ARBA00022490"/>
    </source>
</evidence>
<dbReference type="PROSITE" id="PS01076">
    <property type="entry name" value="ACETATE_KINASE_2"/>
    <property type="match status" value="1"/>
</dbReference>
<dbReference type="InterPro" id="IPR004372">
    <property type="entry name" value="Ac/propionate_kinase"/>
</dbReference>
<evidence type="ECO:0000313" key="9">
    <source>
        <dbReference type="EMBL" id="MEQ2554199.1"/>
    </source>
</evidence>
<dbReference type="EMBL" id="JBBMFS010000002">
    <property type="protein sequence ID" value="MEQ2554199.1"/>
    <property type="molecule type" value="Genomic_DNA"/>
</dbReference>
<dbReference type="GO" id="GO:0008776">
    <property type="term" value="F:acetate kinase activity"/>
    <property type="evidence" value="ECO:0007669"/>
    <property type="project" value="UniProtKB-EC"/>
</dbReference>
<dbReference type="Gene3D" id="3.30.420.40">
    <property type="match status" value="2"/>
</dbReference>
<keyword evidence="5 7" id="KW-0418">Kinase</keyword>
<comment type="catalytic activity">
    <reaction evidence="7">
        <text>acetate + ATP = acetyl phosphate + ADP</text>
        <dbReference type="Rhea" id="RHEA:11352"/>
        <dbReference type="ChEBI" id="CHEBI:22191"/>
        <dbReference type="ChEBI" id="CHEBI:30089"/>
        <dbReference type="ChEBI" id="CHEBI:30616"/>
        <dbReference type="ChEBI" id="CHEBI:456216"/>
        <dbReference type="EC" id="2.7.2.1"/>
    </reaction>
</comment>
<evidence type="ECO:0000256" key="1">
    <source>
        <dbReference type="ARBA" id="ARBA00008748"/>
    </source>
</evidence>
<feature type="binding site" evidence="7">
    <location>
        <position position="7"/>
    </location>
    <ligand>
        <name>Mg(2+)</name>
        <dbReference type="ChEBI" id="CHEBI:18420"/>
    </ligand>
</feature>
<proteinExistence type="inferred from homology"/>
<organism evidence="9 10">
    <name type="scientific">Lachnospira intestinalis</name>
    <dbReference type="NCBI Taxonomy" id="3133158"/>
    <lineage>
        <taxon>Bacteria</taxon>
        <taxon>Bacillati</taxon>
        <taxon>Bacillota</taxon>
        <taxon>Clostridia</taxon>
        <taxon>Lachnospirales</taxon>
        <taxon>Lachnospiraceae</taxon>
        <taxon>Lachnospira</taxon>
    </lineage>
</organism>
<keyword evidence="7" id="KW-0479">Metal-binding</keyword>
<keyword evidence="4 7" id="KW-0547">Nucleotide-binding</keyword>
<keyword evidence="3 7" id="KW-0808">Transferase</keyword>
<dbReference type="PANTHER" id="PTHR21060">
    <property type="entry name" value="ACETATE KINASE"/>
    <property type="match status" value="1"/>
</dbReference>
<dbReference type="HAMAP" id="MF_00020">
    <property type="entry name" value="Acetate_kinase"/>
    <property type="match status" value="1"/>
</dbReference>
<dbReference type="PANTHER" id="PTHR21060:SF15">
    <property type="entry name" value="ACETATE KINASE-RELATED"/>
    <property type="match status" value="1"/>
</dbReference>
<feature type="binding site" evidence="7">
    <location>
        <position position="386"/>
    </location>
    <ligand>
        <name>Mg(2+)</name>
        <dbReference type="ChEBI" id="CHEBI:18420"/>
    </ligand>
</feature>
<dbReference type="EC" id="2.7.2.1" evidence="7"/>
<protein>
    <recommendedName>
        <fullName evidence="7">Acetate kinase</fullName>
        <ecNumber evidence="7">2.7.2.1</ecNumber>
    </recommendedName>
    <alternativeName>
        <fullName evidence="7">Acetokinase</fullName>
    </alternativeName>
</protein>
<accession>A0ABV1H3D9</accession>
<comment type="caution">
    <text evidence="9">The sequence shown here is derived from an EMBL/GenBank/DDBJ whole genome shotgun (WGS) entry which is preliminary data.</text>
</comment>
<comment type="function">
    <text evidence="7">Catalyzes the formation of acetyl phosphate from acetate and ATP. Can also catalyze the reverse reaction.</text>
</comment>
<keyword evidence="6 7" id="KW-0067">ATP-binding</keyword>
<dbReference type="PRINTS" id="PR00471">
    <property type="entry name" value="ACETATEKNASE"/>
</dbReference>
<dbReference type="Pfam" id="PF00871">
    <property type="entry name" value="Acetate_kinase"/>
    <property type="match status" value="1"/>
</dbReference>
<dbReference type="Proteomes" id="UP001546774">
    <property type="component" value="Unassembled WGS sequence"/>
</dbReference>
<feature type="binding site" evidence="7">
    <location>
        <begin position="284"/>
        <end position="286"/>
    </location>
    <ligand>
        <name>ATP</name>
        <dbReference type="ChEBI" id="CHEBI:30616"/>
    </ligand>
</feature>
<dbReference type="InterPro" id="IPR023865">
    <property type="entry name" value="Aliphatic_acid_kinase_CS"/>
</dbReference>
<evidence type="ECO:0000313" key="10">
    <source>
        <dbReference type="Proteomes" id="UP001546774"/>
    </source>
</evidence>
<feature type="binding site" evidence="7">
    <location>
        <begin position="332"/>
        <end position="336"/>
    </location>
    <ligand>
        <name>ATP</name>
        <dbReference type="ChEBI" id="CHEBI:30616"/>
    </ligand>
</feature>
<evidence type="ECO:0000256" key="8">
    <source>
        <dbReference type="RuleBase" id="RU003835"/>
    </source>
</evidence>
<comment type="similarity">
    <text evidence="1 7 8">Belongs to the acetokinase family.</text>
</comment>
<dbReference type="NCBIfam" id="TIGR00016">
    <property type="entry name" value="ackA"/>
    <property type="match status" value="1"/>
</dbReference>
<dbReference type="InterPro" id="IPR000890">
    <property type="entry name" value="Aliphatic_acid_kin_short-chain"/>
</dbReference>
<feature type="binding site" evidence="7">
    <location>
        <position position="14"/>
    </location>
    <ligand>
        <name>ATP</name>
        <dbReference type="ChEBI" id="CHEBI:30616"/>
    </ligand>
</feature>
<dbReference type="PROSITE" id="PS01075">
    <property type="entry name" value="ACETATE_KINASE_1"/>
    <property type="match status" value="1"/>
</dbReference>
<evidence type="ECO:0000256" key="5">
    <source>
        <dbReference type="ARBA" id="ARBA00022777"/>
    </source>
</evidence>
<feature type="site" description="Transition state stabilizer" evidence="7">
    <location>
        <position position="180"/>
    </location>
</feature>
<evidence type="ECO:0000256" key="4">
    <source>
        <dbReference type="ARBA" id="ARBA00022741"/>
    </source>
</evidence>
<keyword evidence="10" id="KW-1185">Reference proteome</keyword>
<comment type="subcellular location">
    <subcellularLocation>
        <location evidence="7">Cytoplasm</location>
    </subcellularLocation>
</comment>
<keyword evidence="7" id="KW-0460">Magnesium</keyword>
<dbReference type="CDD" id="cd24010">
    <property type="entry name" value="ASKHA_NBD_AcK_PK"/>
    <property type="match status" value="1"/>
</dbReference>
<sequence>MNILVLNCGSSSLKYQLINMDDESVLAKGLVERIGIEGSILTHKPTGKDKYVVEQPMKDHNIAVKLVLDALVDETHGVIKNADEIAAVGHRVLHAGEKYKESCLVNEDVKSVVRECFDLGPLHNPANLIGIEAVEAAMPGKPNVAVWDTAFGGTMEPKAYLYAIPREYYEKYHVRRYGFHGTSHSFVSKETIKFANLDKDSAKVIVCHLGNGASISASIGGKCVDTSMGLTPLEGLIMGTRSGDLDPAIIEYLCNHENLTVSEMLNILNKKSGVLGMSGGISSDFRDIKAAMDDGNEVAKQTLEAYAYRVAKYIGSYVAAMNGVDAITFTAGVGENAAWLRPMICQYLGYLGVKLDEAASEKAVGEEMIISTADSKVKLCVVPTNEELAIARETLALIQ</sequence>
<feature type="site" description="Transition state stabilizer" evidence="7">
    <location>
        <position position="241"/>
    </location>
</feature>
<feature type="active site" description="Proton donor/acceptor" evidence="7">
    <location>
        <position position="148"/>
    </location>
</feature>
<dbReference type="PIRSF" id="PIRSF000722">
    <property type="entry name" value="Acetate_prop_kin"/>
    <property type="match status" value="1"/>
</dbReference>
<evidence type="ECO:0000256" key="6">
    <source>
        <dbReference type="ARBA" id="ARBA00022840"/>
    </source>
</evidence>
<dbReference type="SUPFAM" id="SSF53067">
    <property type="entry name" value="Actin-like ATPase domain"/>
    <property type="match status" value="2"/>
</dbReference>
<feature type="binding site" evidence="7">
    <location>
        <begin position="208"/>
        <end position="212"/>
    </location>
    <ligand>
        <name>ATP</name>
        <dbReference type="ChEBI" id="CHEBI:30616"/>
    </ligand>
</feature>